<dbReference type="OMA" id="RQMSGHD"/>
<dbReference type="SMART" id="SM00184">
    <property type="entry name" value="RING"/>
    <property type="match status" value="1"/>
</dbReference>
<evidence type="ECO:0000256" key="1">
    <source>
        <dbReference type="PROSITE-ProRule" id="PRU00175"/>
    </source>
</evidence>
<proteinExistence type="predicted"/>
<dbReference type="GO" id="GO:0008270">
    <property type="term" value="F:zinc ion binding"/>
    <property type="evidence" value="ECO:0007669"/>
    <property type="project" value="UniProtKB-KW"/>
</dbReference>
<keyword evidence="1" id="KW-0479">Metal-binding</keyword>
<evidence type="ECO:0000313" key="5">
    <source>
        <dbReference type="Proteomes" id="UP000655225"/>
    </source>
</evidence>
<keyword evidence="1" id="KW-0863">Zinc-finger</keyword>
<organism evidence="4 5">
    <name type="scientific">Tetracentron sinense</name>
    <name type="common">Spur-leaf</name>
    <dbReference type="NCBI Taxonomy" id="13715"/>
    <lineage>
        <taxon>Eukaryota</taxon>
        <taxon>Viridiplantae</taxon>
        <taxon>Streptophyta</taxon>
        <taxon>Embryophyta</taxon>
        <taxon>Tracheophyta</taxon>
        <taxon>Spermatophyta</taxon>
        <taxon>Magnoliopsida</taxon>
        <taxon>Trochodendrales</taxon>
        <taxon>Trochodendraceae</taxon>
        <taxon>Tetracentron</taxon>
    </lineage>
</organism>
<dbReference type="PROSITE" id="PS50089">
    <property type="entry name" value="ZF_RING_2"/>
    <property type="match status" value="1"/>
</dbReference>
<dbReference type="Pfam" id="PF13920">
    <property type="entry name" value="zf-C3HC4_3"/>
    <property type="match status" value="1"/>
</dbReference>
<dbReference type="InterPro" id="IPR001841">
    <property type="entry name" value="Znf_RING"/>
</dbReference>
<dbReference type="SUPFAM" id="SSF57850">
    <property type="entry name" value="RING/U-box"/>
    <property type="match status" value="1"/>
</dbReference>
<sequence length="193" mass="20799">MENVERGGRWRILRERLGIKGIGCCGATWGSRASTMSEREVEDNGEQQHEQEELISVGQIPAENNANPAAYVGQTPAASGMNLATALAAERHLRSTQDGGAATTETTGPTPGTPQRVSLMRLIAETDGEDGEREKERGGGSDVVCCVCMERKKGAALVPCGHTFCRVCSRELWLNRGSCPICNHSIVEILDIF</sequence>
<keyword evidence="1" id="KW-0862">Zinc</keyword>
<reference evidence="4 5" key="1">
    <citation type="submission" date="2020-04" db="EMBL/GenBank/DDBJ databases">
        <title>Plant Genome Project.</title>
        <authorList>
            <person name="Zhang R.-G."/>
        </authorList>
    </citation>
    <scope>NUCLEOTIDE SEQUENCE [LARGE SCALE GENOMIC DNA]</scope>
    <source>
        <strain evidence="4">YNK0</strain>
        <tissue evidence="4">Leaf</tissue>
    </source>
</reference>
<dbReference type="OrthoDB" id="1711136at2759"/>
<feature type="region of interest" description="Disordered" evidence="2">
    <location>
        <begin position="93"/>
        <end position="115"/>
    </location>
</feature>
<evidence type="ECO:0000259" key="3">
    <source>
        <dbReference type="PROSITE" id="PS50089"/>
    </source>
</evidence>
<dbReference type="AlphaFoldDB" id="A0A834ZZC7"/>
<gene>
    <name evidence="4" type="ORF">HHK36_002157</name>
</gene>
<comment type="caution">
    <text evidence="4">The sequence shown here is derived from an EMBL/GenBank/DDBJ whole genome shotgun (WGS) entry which is preliminary data.</text>
</comment>
<dbReference type="EMBL" id="JABCRI010000001">
    <property type="protein sequence ID" value="KAF8414158.1"/>
    <property type="molecule type" value="Genomic_DNA"/>
</dbReference>
<feature type="domain" description="RING-type" evidence="3">
    <location>
        <begin position="145"/>
        <end position="183"/>
    </location>
</feature>
<dbReference type="PANTHER" id="PTHR46629">
    <property type="entry name" value="OS01G0917900 PROTEIN"/>
    <property type="match status" value="1"/>
</dbReference>
<evidence type="ECO:0000313" key="4">
    <source>
        <dbReference type="EMBL" id="KAF8414158.1"/>
    </source>
</evidence>
<accession>A0A834ZZC7</accession>
<dbReference type="Gene3D" id="3.30.40.10">
    <property type="entry name" value="Zinc/RING finger domain, C3HC4 (zinc finger)"/>
    <property type="match status" value="1"/>
</dbReference>
<keyword evidence="5" id="KW-1185">Reference proteome</keyword>
<protein>
    <recommendedName>
        <fullName evidence="3">RING-type domain-containing protein</fullName>
    </recommendedName>
</protein>
<dbReference type="InterPro" id="IPR013083">
    <property type="entry name" value="Znf_RING/FYVE/PHD"/>
</dbReference>
<dbReference type="CDD" id="cd16449">
    <property type="entry name" value="RING-HC"/>
    <property type="match status" value="1"/>
</dbReference>
<evidence type="ECO:0000256" key="2">
    <source>
        <dbReference type="SAM" id="MobiDB-lite"/>
    </source>
</evidence>
<dbReference type="Proteomes" id="UP000655225">
    <property type="component" value="Unassembled WGS sequence"/>
</dbReference>
<name>A0A834ZZC7_TETSI</name>
<feature type="compositionally biased region" description="Low complexity" evidence="2">
    <location>
        <begin position="99"/>
        <end position="114"/>
    </location>
</feature>